<feature type="transmembrane region" description="Helical" evidence="11">
    <location>
        <begin position="469"/>
        <end position="498"/>
    </location>
</feature>
<dbReference type="Proteomes" id="UP000035682">
    <property type="component" value="Unplaced"/>
</dbReference>
<dbReference type="GO" id="GO:0016020">
    <property type="term" value="C:membrane"/>
    <property type="evidence" value="ECO:0007669"/>
    <property type="project" value="UniProtKB-SubCell"/>
</dbReference>
<keyword evidence="5 12" id="KW-0808">Transferase</keyword>
<keyword evidence="4" id="KW-0328">Glycosyltransferase</keyword>
<name>A0A090L0Q2_STRRB</name>
<evidence type="ECO:0000256" key="6">
    <source>
        <dbReference type="ARBA" id="ARBA00022692"/>
    </source>
</evidence>
<dbReference type="CTD" id="36375725"/>
<evidence type="ECO:0000256" key="1">
    <source>
        <dbReference type="ARBA" id="ARBA00004167"/>
    </source>
</evidence>
<dbReference type="InterPro" id="IPR050271">
    <property type="entry name" value="UDP-glycosyltransferase"/>
</dbReference>
<sequence>MSPVNPKFGYSHVQFVGKIAEILVEEGNEVVQLIIEMDPSIKGNGTEKAKNIIYPGIESVMKRLQNSGKHLNVWKSEHGSMEQLNVIMDIIESNRDVGTQLIYDKELGNWIREQKFDMAISEIFNVYAFGLFKAWDIDTTIAISAIPLVETYRWFYGMDYPASFIPGITMSMNDKMTYKERFINLLNFLLTKLIFDYDKSYDYTEMLQKVYPDRHINNEKECGDVSFLFLNTHPYLDFPQSLPPKIQEIGGIAIPEKKVLSKEWDDILNKRKINVLLSFGTIVKSKNMPSNVRINIVNTFLSFKNVTFIWKVDKDDDYLDKNYDNIIVKSWIPQSDLLADDRLYLFITHCGLNSFMELTYNGKVALAIPFLADQFRNSKLLAKAGSGKAIDKKDLDYGEKFTNAIRDMLENNDYKVKALRIKNLIETRPLESKEVFLKHIEIAKKFKKLPELDLSSRNLTFIEYFNLDIFIPAIMVFLLILFTIAIVIKKIIILCFFVKQKSKIE</sequence>
<protein>
    <recommendedName>
        <fullName evidence="3">glucuronosyltransferase</fullName>
        <ecNumber evidence="3">2.4.1.17</ecNumber>
    </recommendedName>
</protein>
<dbReference type="GO" id="GO:0015020">
    <property type="term" value="F:glucuronosyltransferase activity"/>
    <property type="evidence" value="ECO:0007669"/>
    <property type="project" value="UniProtKB-EC"/>
</dbReference>
<evidence type="ECO:0000313" key="13">
    <source>
        <dbReference type="Proteomes" id="UP000035682"/>
    </source>
</evidence>
<evidence type="ECO:0000313" key="15">
    <source>
        <dbReference type="WormBase" id="SRAE_1000162200"/>
    </source>
</evidence>
<accession>A0A090L0Q2</accession>
<evidence type="ECO:0000313" key="14">
    <source>
        <dbReference type="WBParaSite" id="SRAE_1000162200.1"/>
    </source>
</evidence>
<dbReference type="OrthoDB" id="5835829at2759"/>
<reference evidence="12 13" key="1">
    <citation type="submission" date="2014-09" db="EMBL/GenBank/DDBJ databases">
        <authorList>
            <person name="Martin A.A."/>
        </authorList>
    </citation>
    <scope>NUCLEOTIDE SEQUENCE</scope>
    <source>
        <strain evidence="13">ED321</strain>
        <strain evidence="12">ED321 Heterogonic</strain>
    </source>
</reference>
<comment type="similarity">
    <text evidence="2">Belongs to the UDP-glycosyltransferase family.</text>
</comment>
<comment type="catalytic activity">
    <reaction evidence="10">
        <text>glucuronate acceptor + UDP-alpha-D-glucuronate = acceptor beta-D-glucuronoside + UDP + H(+)</text>
        <dbReference type="Rhea" id="RHEA:21032"/>
        <dbReference type="ChEBI" id="CHEBI:15378"/>
        <dbReference type="ChEBI" id="CHEBI:58052"/>
        <dbReference type="ChEBI" id="CHEBI:58223"/>
        <dbReference type="ChEBI" id="CHEBI:132367"/>
        <dbReference type="ChEBI" id="CHEBI:132368"/>
        <dbReference type="EC" id="2.4.1.17"/>
    </reaction>
</comment>
<dbReference type="STRING" id="34506.A0A090L0Q2"/>
<evidence type="ECO:0000256" key="7">
    <source>
        <dbReference type="ARBA" id="ARBA00022729"/>
    </source>
</evidence>
<gene>
    <name evidence="12 14 15" type="ORF">SRAE_1000162200</name>
</gene>
<dbReference type="CDD" id="cd03784">
    <property type="entry name" value="GT1_Gtf-like"/>
    <property type="match status" value="1"/>
</dbReference>
<keyword evidence="13" id="KW-1185">Reference proteome</keyword>
<dbReference type="SUPFAM" id="SSF53756">
    <property type="entry name" value="UDP-Glycosyltransferase/glycogen phosphorylase"/>
    <property type="match status" value="1"/>
</dbReference>
<keyword evidence="6 11" id="KW-0812">Transmembrane</keyword>
<dbReference type="Gene3D" id="3.40.50.2000">
    <property type="entry name" value="Glycogen Phosphorylase B"/>
    <property type="match status" value="1"/>
</dbReference>
<dbReference type="FunFam" id="3.40.50.2000:FF:000038">
    <property type="entry name" value="UDP-GlucuronosylTransferase"/>
    <property type="match status" value="1"/>
</dbReference>
<comment type="subcellular location">
    <subcellularLocation>
        <location evidence="1">Membrane</location>
        <topology evidence="1">Single-pass membrane protein</topology>
    </subcellularLocation>
</comment>
<keyword evidence="8 11" id="KW-1133">Transmembrane helix</keyword>
<dbReference type="RefSeq" id="XP_024502562.1">
    <property type="nucleotide sequence ID" value="XM_024648601.1"/>
</dbReference>
<evidence type="ECO:0000256" key="8">
    <source>
        <dbReference type="ARBA" id="ARBA00022989"/>
    </source>
</evidence>
<keyword evidence="9 11" id="KW-0472">Membrane</keyword>
<dbReference type="EC" id="2.4.1.17" evidence="3"/>
<dbReference type="PANTHER" id="PTHR48043">
    <property type="entry name" value="EG:EG0003.4 PROTEIN-RELATED"/>
    <property type="match status" value="1"/>
</dbReference>
<evidence type="ECO:0000256" key="11">
    <source>
        <dbReference type="SAM" id="Phobius"/>
    </source>
</evidence>
<keyword evidence="7" id="KW-0732">Signal</keyword>
<dbReference type="WBParaSite" id="SRAE_1000162200.1">
    <property type="protein sequence ID" value="SRAE_1000162200.1"/>
    <property type="gene ID" value="WBGene00258230"/>
</dbReference>
<evidence type="ECO:0000256" key="2">
    <source>
        <dbReference type="ARBA" id="ARBA00009995"/>
    </source>
</evidence>
<proteinExistence type="inferred from homology"/>
<evidence type="ECO:0000256" key="10">
    <source>
        <dbReference type="ARBA" id="ARBA00047475"/>
    </source>
</evidence>
<evidence type="ECO:0000313" key="12">
    <source>
        <dbReference type="EMBL" id="CEF63360.1"/>
    </source>
</evidence>
<dbReference type="InterPro" id="IPR002213">
    <property type="entry name" value="UDP_glucos_trans"/>
</dbReference>
<evidence type="ECO:0000256" key="4">
    <source>
        <dbReference type="ARBA" id="ARBA00022676"/>
    </source>
</evidence>
<evidence type="ECO:0000256" key="5">
    <source>
        <dbReference type="ARBA" id="ARBA00022679"/>
    </source>
</evidence>
<dbReference type="PANTHER" id="PTHR48043:SF150">
    <property type="entry name" value="GLUCURONOSYLTRANSFERASE"/>
    <property type="match status" value="1"/>
</dbReference>
<evidence type="ECO:0000256" key="9">
    <source>
        <dbReference type="ARBA" id="ARBA00023136"/>
    </source>
</evidence>
<dbReference type="AlphaFoldDB" id="A0A090L0Q2"/>
<evidence type="ECO:0000256" key="3">
    <source>
        <dbReference type="ARBA" id="ARBA00012544"/>
    </source>
</evidence>
<dbReference type="Pfam" id="PF00201">
    <property type="entry name" value="UDPGT"/>
    <property type="match status" value="1"/>
</dbReference>
<dbReference type="GeneID" id="36375725"/>
<dbReference type="OMA" id="TYGYSDF"/>
<dbReference type="EMBL" id="LN609528">
    <property type="protein sequence ID" value="CEF63360.1"/>
    <property type="molecule type" value="Genomic_DNA"/>
</dbReference>
<dbReference type="WormBase" id="SRAE_1000162200">
    <property type="protein sequence ID" value="SRP09591"/>
    <property type="gene ID" value="WBGene00258230"/>
</dbReference>
<reference evidence="14" key="2">
    <citation type="submission" date="2020-12" db="UniProtKB">
        <authorList>
            <consortium name="WormBaseParasite"/>
        </authorList>
    </citation>
    <scope>IDENTIFICATION</scope>
</reference>
<organism evidence="12">
    <name type="scientific">Strongyloides ratti</name>
    <name type="common">Parasitic roundworm</name>
    <dbReference type="NCBI Taxonomy" id="34506"/>
    <lineage>
        <taxon>Eukaryota</taxon>
        <taxon>Metazoa</taxon>
        <taxon>Ecdysozoa</taxon>
        <taxon>Nematoda</taxon>
        <taxon>Chromadorea</taxon>
        <taxon>Rhabditida</taxon>
        <taxon>Tylenchina</taxon>
        <taxon>Panagrolaimomorpha</taxon>
        <taxon>Strongyloidoidea</taxon>
        <taxon>Strongyloididae</taxon>
        <taxon>Strongyloides</taxon>
    </lineage>
</organism>